<reference evidence="5" key="1">
    <citation type="submission" date="2018-04" db="EMBL/GenBank/DDBJ databases">
        <authorList>
            <person name="Liu S."/>
            <person name="Wang Z."/>
            <person name="Li J."/>
        </authorList>
    </citation>
    <scope>NUCLEOTIDE SEQUENCE [LARGE SCALE GENOMIC DNA]</scope>
    <source>
        <strain evidence="5">2189</strain>
    </source>
</reference>
<feature type="transmembrane region" description="Helical" evidence="2">
    <location>
        <begin position="53"/>
        <end position="76"/>
    </location>
</feature>
<evidence type="ECO:0000313" key="4">
    <source>
        <dbReference type="EMBL" id="PWC01656.1"/>
    </source>
</evidence>
<evidence type="ECO:0000256" key="2">
    <source>
        <dbReference type="SAM" id="Phobius"/>
    </source>
</evidence>
<comment type="caution">
    <text evidence="4">The sequence shown here is derived from an EMBL/GenBank/DDBJ whole genome shotgun (WGS) entry which is preliminary data.</text>
</comment>
<proteinExistence type="predicted"/>
<feature type="compositionally biased region" description="Basic and acidic residues" evidence="1">
    <location>
        <begin position="168"/>
        <end position="177"/>
    </location>
</feature>
<organism evidence="4 5">
    <name type="scientific">Corynebacterium yudongzhengii</name>
    <dbReference type="NCBI Taxonomy" id="2080740"/>
    <lineage>
        <taxon>Bacteria</taxon>
        <taxon>Bacillati</taxon>
        <taxon>Actinomycetota</taxon>
        <taxon>Actinomycetes</taxon>
        <taxon>Mycobacteriales</taxon>
        <taxon>Corynebacteriaceae</taxon>
        <taxon>Corynebacterium</taxon>
    </lineage>
</organism>
<feature type="compositionally biased region" description="Basic and acidic residues" evidence="1">
    <location>
        <begin position="138"/>
        <end position="149"/>
    </location>
</feature>
<dbReference type="EMBL" id="QEEZ01000009">
    <property type="protein sequence ID" value="PWC01656.1"/>
    <property type="molecule type" value="Genomic_DNA"/>
</dbReference>
<dbReference type="OrthoDB" id="4426720at2"/>
<evidence type="ECO:0000313" key="5">
    <source>
        <dbReference type="Proteomes" id="UP000244989"/>
    </source>
</evidence>
<feature type="region of interest" description="Disordered" evidence="1">
    <location>
        <begin position="138"/>
        <end position="190"/>
    </location>
</feature>
<dbReference type="RefSeq" id="WP_108431821.1">
    <property type="nucleotide sequence ID" value="NZ_CP026947.1"/>
</dbReference>
<feature type="compositionally biased region" description="Basic residues" evidence="1">
    <location>
        <begin position="180"/>
        <end position="190"/>
    </location>
</feature>
<dbReference type="AlphaFoldDB" id="A0A2U1T6N1"/>
<evidence type="ECO:0000256" key="1">
    <source>
        <dbReference type="SAM" id="MobiDB-lite"/>
    </source>
</evidence>
<keyword evidence="2" id="KW-1133">Transmembrane helix</keyword>
<feature type="domain" description="DUF6542" evidence="3">
    <location>
        <begin position="2"/>
        <end position="126"/>
    </location>
</feature>
<dbReference type="InterPro" id="IPR046672">
    <property type="entry name" value="DUF6542"/>
</dbReference>
<feature type="transmembrane region" description="Helical" evidence="2">
    <location>
        <begin position="31"/>
        <end position="48"/>
    </location>
</feature>
<dbReference type="KEGG" id="cyz:C3B44_07440"/>
<keyword evidence="2" id="KW-0472">Membrane</keyword>
<protein>
    <submittedName>
        <fullName evidence="4">Gamma-aminobutyrate permease</fullName>
    </submittedName>
</protein>
<name>A0A2U1T6N1_9CORY</name>
<sequence length="190" mass="21165">MGLPLWLSFGLVVAALTTGLLISLGTGGLGLPYLLCFTISALIVALLVRPQGIFLTVASLPILFSIFTVLTSFLTARVQSSEGTPLFSRANMVTAFYPMTQHFPWLALVTLAAIGIGVLRWWLLRRQSQRIDNHAAQQRRELQEADRRNRALSRAARRRSGQLTVDELLARAGKEAPSHGTRRSHHRRRR</sequence>
<gene>
    <name evidence="4" type="ORF">DF222_05965</name>
</gene>
<accession>A0A2U1T6N1</accession>
<evidence type="ECO:0000259" key="3">
    <source>
        <dbReference type="Pfam" id="PF20177"/>
    </source>
</evidence>
<keyword evidence="5" id="KW-1185">Reference proteome</keyword>
<dbReference type="Pfam" id="PF20177">
    <property type="entry name" value="DUF6542"/>
    <property type="match status" value="1"/>
</dbReference>
<feature type="transmembrane region" description="Helical" evidence="2">
    <location>
        <begin position="102"/>
        <end position="123"/>
    </location>
</feature>
<keyword evidence="2" id="KW-0812">Transmembrane</keyword>
<dbReference type="Proteomes" id="UP000244989">
    <property type="component" value="Unassembled WGS sequence"/>
</dbReference>